<protein>
    <submittedName>
        <fullName evidence="4">Copper amine oxidase N-terminal domain-containing protein</fullName>
    </submittedName>
</protein>
<dbReference type="Gene3D" id="3.30.457.10">
    <property type="entry name" value="Copper amine oxidase-like, N-terminal domain"/>
    <property type="match status" value="1"/>
</dbReference>
<dbReference type="AlphaFoldDB" id="A0A1X7HG66"/>
<dbReference type="RefSeq" id="WP_208919870.1">
    <property type="nucleotide sequence ID" value="NZ_LT840184.1"/>
</dbReference>
<dbReference type="InterPro" id="IPR037873">
    <property type="entry name" value="BamE-like"/>
</dbReference>
<keyword evidence="5" id="KW-1185">Reference proteome</keyword>
<feature type="domain" description="Copper amine oxidase-like N-terminal" evidence="3">
    <location>
        <begin position="35"/>
        <end position="157"/>
    </location>
</feature>
<evidence type="ECO:0000313" key="5">
    <source>
        <dbReference type="Proteomes" id="UP000192940"/>
    </source>
</evidence>
<dbReference type="STRING" id="1313296.SAMN05661091_2951"/>
<keyword evidence="1 2" id="KW-0732">Signal</keyword>
<dbReference type="InterPro" id="IPR036582">
    <property type="entry name" value="Mao_N_sf"/>
</dbReference>
<evidence type="ECO:0000256" key="1">
    <source>
        <dbReference type="ARBA" id="ARBA00022729"/>
    </source>
</evidence>
<proteinExistence type="predicted"/>
<gene>
    <name evidence="4" type="ORF">SAMN05661091_2951</name>
</gene>
<reference evidence="4 5" key="1">
    <citation type="submission" date="2017-04" db="EMBL/GenBank/DDBJ databases">
        <authorList>
            <person name="Afonso C.L."/>
            <person name="Miller P.J."/>
            <person name="Scott M.A."/>
            <person name="Spackman E."/>
            <person name="Goraichik I."/>
            <person name="Dimitrov K.M."/>
            <person name="Suarez D.L."/>
            <person name="Swayne D.E."/>
        </authorList>
    </citation>
    <scope>NUCLEOTIDE SEQUENCE [LARGE SCALE GENOMIC DNA]</scope>
    <source>
        <strain evidence="4 5">N3/975</strain>
    </source>
</reference>
<dbReference type="Pfam" id="PF07833">
    <property type="entry name" value="Cu_amine_oxidN1"/>
    <property type="match status" value="1"/>
</dbReference>
<name>A0A1X7HG66_9BACL</name>
<dbReference type="EMBL" id="LT840184">
    <property type="protein sequence ID" value="SMF85276.1"/>
    <property type="molecule type" value="Genomic_DNA"/>
</dbReference>
<evidence type="ECO:0000256" key="2">
    <source>
        <dbReference type="SAM" id="SignalP"/>
    </source>
</evidence>
<dbReference type="Proteomes" id="UP000192940">
    <property type="component" value="Chromosome I"/>
</dbReference>
<feature type="signal peptide" evidence="2">
    <location>
        <begin position="1"/>
        <end position="27"/>
    </location>
</feature>
<accession>A0A1X7HG66</accession>
<dbReference type="SUPFAM" id="SSF55383">
    <property type="entry name" value="Copper amine oxidase, domain N"/>
    <property type="match status" value="2"/>
</dbReference>
<evidence type="ECO:0000259" key="3">
    <source>
        <dbReference type="Pfam" id="PF07833"/>
    </source>
</evidence>
<sequence length="337" mass="38365">MFKRLNFVLIAFITTTLFFTSYNTASADDTIKVFVNTKEVVLDQKPIIKNGRTLVPLRFISEYLGNDVKWDPKKKVVNIVYSIGNINYTVTLQIGQKTAIKTPSSYLYKYSQEDVVHIQSDVPSQIINGRTVVPLRFIGELLGIDVRSDYQNKDIYISSLGVNLIPSDFEKDVYDKELRKVKDFGKPTVNYEKFLALDADHFNSIDLDYLFAKKPSVDLFGAPEAFRDGFNEIIISGPIKTNYLNMMIYKGKDLPILSYPDVTAESTATIKEDMTYDEVVKIFGGPGVLSGKGTLREEYKWVSSTEKGEAYITFVKKDTSLYVTPSPYRSYSWENIY</sequence>
<evidence type="ECO:0000313" key="4">
    <source>
        <dbReference type="EMBL" id="SMF85276.1"/>
    </source>
</evidence>
<dbReference type="InterPro" id="IPR012854">
    <property type="entry name" value="Cu_amine_oxidase-like_N"/>
</dbReference>
<dbReference type="Gene3D" id="3.30.1450.10">
    <property type="match status" value="1"/>
</dbReference>
<feature type="chain" id="PRO_5012033050" evidence="2">
    <location>
        <begin position="28"/>
        <end position="337"/>
    </location>
</feature>
<organism evidence="4 5">
    <name type="scientific">Paenibacillus uliginis N3/975</name>
    <dbReference type="NCBI Taxonomy" id="1313296"/>
    <lineage>
        <taxon>Bacteria</taxon>
        <taxon>Bacillati</taxon>
        <taxon>Bacillota</taxon>
        <taxon>Bacilli</taxon>
        <taxon>Bacillales</taxon>
        <taxon>Paenibacillaceae</taxon>
        <taxon>Paenibacillus</taxon>
    </lineage>
</organism>